<comment type="caution">
    <text evidence="14">The sequence shown here is derived from an EMBL/GenBank/DDBJ whole genome shotgun (WGS) entry which is preliminary data.</text>
</comment>
<dbReference type="InterPro" id="IPR029060">
    <property type="entry name" value="PIN-like_dom_sf"/>
</dbReference>
<keyword evidence="4" id="KW-0677">Repeat</keyword>
<dbReference type="GO" id="GO:0005737">
    <property type="term" value="C:cytoplasm"/>
    <property type="evidence" value="ECO:0007669"/>
    <property type="project" value="UniProtKB-SubCell"/>
</dbReference>
<feature type="region of interest" description="Disordered" evidence="12">
    <location>
        <begin position="719"/>
        <end position="746"/>
    </location>
</feature>
<evidence type="ECO:0000313" key="14">
    <source>
        <dbReference type="EMBL" id="KAK4193887.1"/>
    </source>
</evidence>
<dbReference type="GO" id="GO:0005634">
    <property type="term" value="C:nucleus"/>
    <property type="evidence" value="ECO:0007669"/>
    <property type="project" value="UniProtKB-SubCell"/>
</dbReference>
<feature type="domain" description="Asteroid" evidence="13">
    <location>
        <begin position="145"/>
        <end position="385"/>
    </location>
</feature>
<feature type="binding site" evidence="10">
    <location>
        <position position="839"/>
    </location>
    <ligand>
        <name>Fe cation</name>
        <dbReference type="ChEBI" id="CHEBI:24875"/>
        <label>2</label>
    </ligand>
</feature>
<name>A0AAN6X9Q0_9PEZI</name>
<dbReference type="EC" id="1.14.99.29" evidence="10"/>
<feature type="binding site" evidence="10">
    <location>
        <position position="639"/>
    </location>
    <ligand>
        <name>Fe cation</name>
        <dbReference type="ChEBI" id="CHEBI:24875"/>
        <label>1</label>
    </ligand>
</feature>
<dbReference type="SUPFAM" id="SSF88723">
    <property type="entry name" value="PIN domain-like"/>
    <property type="match status" value="1"/>
</dbReference>
<protein>
    <recommendedName>
        <fullName evidence="10">Deoxyhypusine hydroxylase</fullName>
        <shortName evidence="10">DOHH</shortName>
        <ecNumber evidence="10">1.14.99.29</ecNumber>
    </recommendedName>
    <alternativeName>
        <fullName evidence="10">Deoxyhypusine dioxygenase</fullName>
    </alternativeName>
    <alternativeName>
        <fullName evidence="10">Deoxyhypusine monooxygenase</fullName>
    </alternativeName>
</protein>
<dbReference type="Pfam" id="PF12813">
    <property type="entry name" value="XPG_I_2"/>
    <property type="match status" value="1"/>
</dbReference>
<dbReference type="PANTHER" id="PTHR12697">
    <property type="entry name" value="PBS LYASE HEAT-LIKE PROTEIN"/>
    <property type="match status" value="1"/>
</dbReference>
<keyword evidence="7 10" id="KW-0503">Monooxygenase</keyword>
<dbReference type="GO" id="GO:0019135">
    <property type="term" value="F:deoxyhypusine monooxygenase activity"/>
    <property type="evidence" value="ECO:0007669"/>
    <property type="project" value="UniProtKB-UniRule"/>
</dbReference>
<proteinExistence type="inferred from homology"/>
<comment type="pathway">
    <text evidence="2 10">Protein modification; eIF5A hypusination.</text>
</comment>
<evidence type="ECO:0000256" key="7">
    <source>
        <dbReference type="ARBA" id="ARBA00023033"/>
    </source>
</evidence>
<dbReference type="InterPro" id="IPR021133">
    <property type="entry name" value="HEAT_type_2"/>
</dbReference>
<dbReference type="GO" id="GO:0046872">
    <property type="term" value="F:metal ion binding"/>
    <property type="evidence" value="ECO:0007669"/>
    <property type="project" value="UniProtKB-KW"/>
</dbReference>
<dbReference type="Gene3D" id="3.40.50.1010">
    <property type="entry name" value="5'-nuclease"/>
    <property type="match status" value="1"/>
</dbReference>
<sequence length="899" mass="98681">MGIPHLKRDLEPYAPRTVIEPCNVVVDGPALAYHILNLCSKKSNKTCPAEQPSYSLLGETVVAWLEKAESCGLVISQIYFDGFLPTSKQPERIQRLQRSTNDLVKYHSTFSTGVPKRGRQPCSVPVELFPAFINPGSSVARPPHPPFLVPAIIDALRCSKYGSKVNVVGGEADGFCASHVREFGGMILTSDSDLLVYDLGKDGTVVFLSDIDADLENNKLVAPQYSAQEITRKLSLKPDVGFSYLAFEIFNDRHLTLEQAAERSRRGEAVSLSRDEYNKFISSYLSPEMNKDLSKAMTPSDFDPRVSEIVYQYKNIVSPGANDVGLQMYLPFLLDYPARTSAWEASKPIRQLAYCILQATGSSKIGFVSEFRRLQSASSGARVDVPSACNLEDACSPLMTTLKEIAASVKEPTLKWVILSIYQDIVMTFDQGKGYPLGLDVLAQDAKGKLDPNSWEFLHVLAQAQATYYSLRMLHQISSSYPQEKPASGPVSKLLEVLSKLPALEAFPSTVSFADTLELVRTRGGPECLISLSSDMDGMASLIKRIQQPPKIKNKKARKRKAASGTNNTFKMAEESKLSTIASLRASLCAESTPLPVRFRALFSLKHLAKTSTEPAESLAAIEAIAAAFPSPSALLKHELAYCLGQTDNKAAIPHLTDVLEDLQQDPMVRHEAAEALGALGDAQSLEVLKKYLVRDGEEVCVKETCEIAIDRIEWENSEQRRQEKLRQSDFASVDPAPPMAQGEETQTVEELGQTLMDTTKPLFLRYRAMFALRDLASPPDLPTAVPAVHALAKGLEDPSALFRHEIAFVFGQLSHPASIPALTAALSNTEEASMVRHEAAEALGSLGDEEGVEETLKKFLHDKEAVVRESCIVALDMAEYEKSNETEYALIPEVQSTA</sequence>
<keyword evidence="15" id="KW-1185">Reference proteome</keyword>
<dbReference type="InterPro" id="IPR011989">
    <property type="entry name" value="ARM-like"/>
</dbReference>
<comment type="function">
    <text evidence="10">Catalyzes the hydroxylation of the N(6)-(4-aminobutyl)-L-lysine intermediate to form hypusine, an essential post-translational modification only found in mature eIF-5A factor.</text>
</comment>
<dbReference type="Proteomes" id="UP001302126">
    <property type="component" value="Unassembled WGS sequence"/>
</dbReference>
<dbReference type="HAMAP" id="MF_03101">
    <property type="entry name" value="Deoxyhypusine_hydroxylase"/>
    <property type="match status" value="1"/>
</dbReference>
<evidence type="ECO:0000256" key="12">
    <source>
        <dbReference type="SAM" id="MobiDB-lite"/>
    </source>
</evidence>
<evidence type="ECO:0000313" key="15">
    <source>
        <dbReference type="Proteomes" id="UP001302126"/>
    </source>
</evidence>
<feature type="binding site" evidence="10">
    <location>
        <position position="806"/>
    </location>
    <ligand>
        <name>Fe cation</name>
        <dbReference type="ChEBI" id="CHEBI:24875"/>
        <label>2</label>
    </ligand>
</feature>
<evidence type="ECO:0000256" key="5">
    <source>
        <dbReference type="ARBA" id="ARBA00023002"/>
    </source>
</evidence>
<keyword evidence="3 10" id="KW-0479">Metal-binding</keyword>
<evidence type="ECO:0000256" key="6">
    <source>
        <dbReference type="ARBA" id="ARBA00023004"/>
    </source>
</evidence>
<evidence type="ECO:0000259" key="13">
    <source>
        <dbReference type="Pfam" id="PF12813"/>
    </source>
</evidence>
<keyword evidence="6 10" id="KW-0408">Iron</keyword>
<evidence type="ECO:0000256" key="1">
    <source>
        <dbReference type="ARBA" id="ARBA00000068"/>
    </source>
</evidence>
<feature type="binding site" evidence="10">
    <location>
        <position position="838"/>
    </location>
    <ligand>
        <name>Fe cation</name>
        <dbReference type="ChEBI" id="CHEBI:24875"/>
        <label>2</label>
    </ligand>
</feature>
<feature type="binding site" evidence="10">
    <location>
        <position position="638"/>
    </location>
    <ligand>
        <name>Fe cation</name>
        <dbReference type="ChEBI" id="CHEBI:24875"/>
        <label>1</label>
    </ligand>
</feature>
<gene>
    <name evidence="10" type="primary">LIA1</name>
    <name evidence="14" type="ORF">QBC35DRAFT_422242</name>
</gene>
<feature type="repeat" description="HEAT" evidence="11">
    <location>
        <begin position="652"/>
        <end position="692"/>
    </location>
</feature>
<dbReference type="InterPro" id="IPR027517">
    <property type="entry name" value="Deoxyhypusine_hydroxylase"/>
</dbReference>
<reference evidence="14" key="2">
    <citation type="submission" date="2023-05" db="EMBL/GenBank/DDBJ databases">
        <authorList>
            <consortium name="Lawrence Berkeley National Laboratory"/>
            <person name="Steindorff A."/>
            <person name="Hensen N."/>
            <person name="Bonometti L."/>
            <person name="Westerberg I."/>
            <person name="Brannstrom I.O."/>
            <person name="Guillou S."/>
            <person name="Cros-Aarteil S."/>
            <person name="Calhoun S."/>
            <person name="Haridas S."/>
            <person name="Kuo A."/>
            <person name="Mondo S."/>
            <person name="Pangilinan J."/>
            <person name="Riley R."/>
            <person name="Labutti K."/>
            <person name="Andreopoulos B."/>
            <person name="Lipzen A."/>
            <person name="Chen C."/>
            <person name="Yanf M."/>
            <person name="Daum C."/>
            <person name="Ng V."/>
            <person name="Clum A."/>
            <person name="Ohm R."/>
            <person name="Martin F."/>
            <person name="Silar P."/>
            <person name="Natvig D."/>
            <person name="Lalanne C."/>
            <person name="Gautier V."/>
            <person name="Ament-Velasquez S.L."/>
            <person name="Kruys A."/>
            <person name="Hutchinson M.I."/>
            <person name="Powell A.J."/>
            <person name="Barry K."/>
            <person name="Miller A.N."/>
            <person name="Grigoriev I.V."/>
            <person name="Debuchy R."/>
            <person name="Gladieux P."/>
            <person name="Thoren M.H."/>
            <person name="Johannesson H."/>
        </authorList>
    </citation>
    <scope>NUCLEOTIDE SEQUENCE</scope>
    <source>
        <strain evidence="14">PSN309</strain>
    </source>
</reference>
<evidence type="ECO:0000256" key="4">
    <source>
        <dbReference type="ARBA" id="ARBA00022737"/>
    </source>
</evidence>
<dbReference type="Pfam" id="PF13646">
    <property type="entry name" value="HEAT_2"/>
    <property type="match status" value="2"/>
</dbReference>
<organism evidence="14 15">
    <name type="scientific">Podospora australis</name>
    <dbReference type="NCBI Taxonomy" id="1536484"/>
    <lineage>
        <taxon>Eukaryota</taxon>
        <taxon>Fungi</taxon>
        <taxon>Dikarya</taxon>
        <taxon>Ascomycota</taxon>
        <taxon>Pezizomycotina</taxon>
        <taxon>Sordariomycetes</taxon>
        <taxon>Sordariomycetidae</taxon>
        <taxon>Sordariales</taxon>
        <taxon>Podosporaceae</taxon>
        <taxon>Podospora</taxon>
    </lineage>
</organism>
<comment type="function">
    <text evidence="9">Catalyzes the hydroxylation of the N(6)-(4-aminobutyl)-L-lysine intermediate produced by deoxyhypusine synthase/DHPS on a critical lysine of the eukaryotic translation initiation factor 5A/eIF-5A. This is the second step of the post-translational modification of that lysine into an unusual amino acid residue named hypusine. Hypusination is unique to mature eIF-5A factor and is essential for its function.</text>
</comment>
<evidence type="ECO:0000256" key="8">
    <source>
        <dbReference type="ARBA" id="ARBA00023256"/>
    </source>
</evidence>
<comment type="similarity">
    <text evidence="10">Belongs to the deoxyhypusine hydroxylase family.</text>
</comment>
<feature type="binding site" evidence="10">
    <location>
        <position position="672"/>
    </location>
    <ligand>
        <name>Fe cation</name>
        <dbReference type="ChEBI" id="CHEBI:24875"/>
        <label>1</label>
    </ligand>
</feature>
<dbReference type="SMART" id="SM00567">
    <property type="entry name" value="EZ_HEAT"/>
    <property type="match status" value="6"/>
</dbReference>
<keyword evidence="5 10" id="KW-0560">Oxidoreductase</keyword>
<accession>A0AAN6X9Q0</accession>
<dbReference type="EMBL" id="MU864350">
    <property type="protein sequence ID" value="KAK4193887.1"/>
    <property type="molecule type" value="Genomic_DNA"/>
</dbReference>
<evidence type="ECO:0000256" key="11">
    <source>
        <dbReference type="PROSITE-ProRule" id="PRU00103"/>
    </source>
</evidence>
<comment type="cofactor">
    <cofactor evidence="10">
        <name>Fe(2+)</name>
        <dbReference type="ChEBI" id="CHEBI:29033"/>
    </cofactor>
    <text evidence="10">Binds 2 Fe(2+) ions per subunit.</text>
</comment>
<dbReference type="InterPro" id="IPR039436">
    <property type="entry name" value="Asteroid_dom"/>
</dbReference>
<reference evidence="14" key="1">
    <citation type="journal article" date="2023" name="Mol. Phylogenet. Evol.">
        <title>Genome-scale phylogeny and comparative genomics of the fungal order Sordariales.</title>
        <authorList>
            <person name="Hensen N."/>
            <person name="Bonometti L."/>
            <person name="Westerberg I."/>
            <person name="Brannstrom I.O."/>
            <person name="Guillou S."/>
            <person name="Cros-Aarteil S."/>
            <person name="Calhoun S."/>
            <person name="Haridas S."/>
            <person name="Kuo A."/>
            <person name="Mondo S."/>
            <person name="Pangilinan J."/>
            <person name="Riley R."/>
            <person name="LaButti K."/>
            <person name="Andreopoulos B."/>
            <person name="Lipzen A."/>
            <person name="Chen C."/>
            <person name="Yan M."/>
            <person name="Daum C."/>
            <person name="Ng V."/>
            <person name="Clum A."/>
            <person name="Steindorff A."/>
            <person name="Ohm R.A."/>
            <person name="Martin F."/>
            <person name="Silar P."/>
            <person name="Natvig D.O."/>
            <person name="Lalanne C."/>
            <person name="Gautier V."/>
            <person name="Ament-Velasquez S.L."/>
            <person name="Kruys A."/>
            <person name="Hutchinson M.I."/>
            <person name="Powell A.J."/>
            <person name="Barry K."/>
            <person name="Miller A.N."/>
            <person name="Grigoriev I.V."/>
            <person name="Debuchy R."/>
            <person name="Gladieux P."/>
            <person name="Hiltunen Thoren M."/>
            <person name="Johannesson H."/>
        </authorList>
    </citation>
    <scope>NUCLEOTIDE SEQUENCE</scope>
    <source>
        <strain evidence="14">PSN309</strain>
    </source>
</reference>
<evidence type="ECO:0000256" key="10">
    <source>
        <dbReference type="HAMAP-Rule" id="MF_03101"/>
    </source>
</evidence>
<feature type="binding site" evidence="10">
    <location>
        <position position="805"/>
    </location>
    <ligand>
        <name>Fe cation</name>
        <dbReference type="ChEBI" id="CHEBI:24875"/>
        <label>2</label>
    </ligand>
</feature>
<dbReference type="Gene3D" id="1.25.10.10">
    <property type="entry name" value="Leucine-rich Repeat Variant"/>
    <property type="match status" value="2"/>
</dbReference>
<keyword evidence="8 10" id="KW-0386">Hypusine biosynthesis</keyword>
<evidence type="ECO:0000256" key="2">
    <source>
        <dbReference type="ARBA" id="ARBA00005041"/>
    </source>
</evidence>
<feature type="binding site" evidence="10">
    <location>
        <position position="671"/>
    </location>
    <ligand>
        <name>Fe cation</name>
        <dbReference type="ChEBI" id="CHEBI:24875"/>
        <label>1</label>
    </ligand>
</feature>
<dbReference type="PANTHER" id="PTHR12697:SF5">
    <property type="entry name" value="DEOXYHYPUSINE HYDROXYLASE"/>
    <property type="match status" value="1"/>
</dbReference>
<evidence type="ECO:0000256" key="9">
    <source>
        <dbReference type="ARBA" id="ARBA00045876"/>
    </source>
</evidence>
<comment type="subcellular location">
    <subcellularLocation>
        <location evidence="10">Cytoplasm</location>
    </subcellularLocation>
    <subcellularLocation>
        <location evidence="10">Nucleus</location>
    </subcellularLocation>
</comment>
<evidence type="ECO:0000256" key="3">
    <source>
        <dbReference type="ARBA" id="ARBA00022723"/>
    </source>
</evidence>
<dbReference type="InterPro" id="IPR016024">
    <property type="entry name" value="ARM-type_fold"/>
</dbReference>
<dbReference type="InterPro" id="IPR004155">
    <property type="entry name" value="PBS_lyase_HEAT"/>
</dbReference>
<feature type="compositionally biased region" description="Basic and acidic residues" evidence="12">
    <location>
        <begin position="719"/>
        <end position="728"/>
    </location>
</feature>
<dbReference type="SUPFAM" id="SSF48371">
    <property type="entry name" value="ARM repeat"/>
    <property type="match status" value="1"/>
</dbReference>
<dbReference type="PROSITE" id="PS50077">
    <property type="entry name" value="HEAT_REPEAT"/>
    <property type="match status" value="1"/>
</dbReference>
<comment type="catalytic activity">
    <reaction evidence="1 10">
        <text>[eIF5A protein]-deoxyhypusine + AH2 + O2 = [eIF5A protein]-hypusine + A + H2O</text>
        <dbReference type="Rhea" id="RHEA:14101"/>
        <dbReference type="Rhea" id="RHEA-COMP:10144"/>
        <dbReference type="Rhea" id="RHEA-COMP:12592"/>
        <dbReference type="ChEBI" id="CHEBI:13193"/>
        <dbReference type="ChEBI" id="CHEBI:15377"/>
        <dbReference type="ChEBI" id="CHEBI:15379"/>
        <dbReference type="ChEBI" id="CHEBI:17499"/>
        <dbReference type="ChEBI" id="CHEBI:82657"/>
        <dbReference type="ChEBI" id="CHEBI:91175"/>
        <dbReference type="EC" id="1.14.99.29"/>
    </reaction>
</comment>
<keyword evidence="10" id="KW-0963">Cytoplasm</keyword>
<dbReference type="AlphaFoldDB" id="A0AAN6X9Q0"/>
<keyword evidence="10" id="KW-0539">Nucleus</keyword>